<proteinExistence type="predicted"/>
<evidence type="ECO:0000313" key="1">
    <source>
        <dbReference type="EMBL" id="GAX79757.1"/>
    </source>
</evidence>
<dbReference type="EMBL" id="BEGY01000045">
    <property type="protein sequence ID" value="GAX79757.1"/>
    <property type="molecule type" value="Genomic_DNA"/>
</dbReference>
<accession>A0A250X9L4</accession>
<protein>
    <recommendedName>
        <fullName evidence="3">Anaphase-promoting complex subunit 13</fullName>
    </recommendedName>
</protein>
<dbReference type="AlphaFoldDB" id="A0A250X9L4"/>
<dbReference type="OrthoDB" id="25675at2759"/>
<evidence type="ECO:0008006" key="3">
    <source>
        <dbReference type="Google" id="ProtNLM"/>
    </source>
</evidence>
<gene>
    <name evidence="1" type="ORF">CEUSTIGMA_g7198.t1</name>
</gene>
<dbReference type="Proteomes" id="UP000232323">
    <property type="component" value="Unassembled WGS sequence"/>
</dbReference>
<organism evidence="1 2">
    <name type="scientific">Chlamydomonas eustigma</name>
    <dbReference type="NCBI Taxonomy" id="1157962"/>
    <lineage>
        <taxon>Eukaryota</taxon>
        <taxon>Viridiplantae</taxon>
        <taxon>Chlorophyta</taxon>
        <taxon>core chlorophytes</taxon>
        <taxon>Chlorophyceae</taxon>
        <taxon>CS clade</taxon>
        <taxon>Chlamydomonadales</taxon>
        <taxon>Chlamydomonadaceae</taxon>
        <taxon>Chlamydomonas</taxon>
    </lineage>
</organism>
<name>A0A250X9L4_9CHLO</name>
<sequence length="68" mass="7633">MDYRVIGRPELIDIVDESWASDKLPDDFIPVPEQFSALEMDSAATTLGLAFLKSKGTKEWTDLGIFLK</sequence>
<reference evidence="1 2" key="1">
    <citation type="submission" date="2017-08" db="EMBL/GenBank/DDBJ databases">
        <title>Acidophilic green algal genome provides insights into adaptation to an acidic environment.</title>
        <authorList>
            <person name="Hirooka S."/>
            <person name="Hirose Y."/>
            <person name="Kanesaki Y."/>
            <person name="Higuchi S."/>
            <person name="Fujiwara T."/>
            <person name="Onuma R."/>
            <person name="Era A."/>
            <person name="Ohbayashi R."/>
            <person name="Uzuka A."/>
            <person name="Nozaki H."/>
            <person name="Yoshikawa H."/>
            <person name="Miyagishima S.Y."/>
        </authorList>
    </citation>
    <scope>NUCLEOTIDE SEQUENCE [LARGE SCALE GENOMIC DNA]</scope>
    <source>
        <strain evidence="1 2">NIES-2499</strain>
    </source>
</reference>
<comment type="caution">
    <text evidence="1">The sequence shown here is derived from an EMBL/GenBank/DDBJ whole genome shotgun (WGS) entry which is preliminary data.</text>
</comment>
<evidence type="ECO:0000313" key="2">
    <source>
        <dbReference type="Proteomes" id="UP000232323"/>
    </source>
</evidence>
<keyword evidence="2" id="KW-1185">Reference proteome</keyword>